<keyword evidence="1" id="KW-1185">Reference proteome</keyword>
<evidence type="ECO:0000313" key="1">
    <source>
        <dbReference type="Proteomes" id="UP000095283"/>
    </source>
</evidence>
<dbReference type="InterPro" id="IPR019149">
    <property type="entry name" value="ABHD18"/>
</dbReference>
<organism evidence="1 2">
    <name type="scientific">Heterorhabditis bacteriophora</name>
    <name type="common">Entomopathogenic nematode worm</name>
    <dbReference type="NCBI Taxonomy" id="37862"/>
    <lineage>
        <taxon>Eukaryota</taxon>
        <taxon>Metazoa</taxon>
        <taxon>Ecdysozoa</taxon>
        <taxon>Nematoda</taxon>
        <taxon>Chromadorea</taxon>
        <taxon>Rhabditida</taxon>
        <taxon>Rhabditina</taxon>
        <taxon>Rhabditomorpha</taxon>
        <taxon>Strongyloidea</taxon>
        <taxon>Heterorhabditidae</taxon>
        <taxon>Heterorhabditis</taxon>
    </lineage>
</organism>
<dbReference type="AlphaFoldDB" id="A0A1I7WFS9"/>
<dbReference type="PANTHER" id="PTHR13617">
    <property type="entry name" value="PROTEIN ABHD18"/>
    <property type="match status" value="1"/>
</dbReference>
<reference evidence="2" key="1">
    <citation type="submission" date="2016-11" db="UniProtKB">
        <authorList>
            <consortium name="WormBaseParasite"/>
        </authorList>
    </citation>
    <scope>IDENTIFICATION</scope>
</reference>
<proteinExistence type="predicted"/>
<evidence type="ECO:0000313" key="2">
    <source>
        <dbReference type="WBParaSite" id="Hba_03838"/>
    </source>
</evidence>
<dbReference type="Proteomes" id="UP000095283">
    <property type="component" value="Unplaced"/>
</dbReference>
<dbReference type="WBParaSite" id="Hba_03838">
    <property type="protein sequence ID" value="Hba_03838"/>
    <property type="gene ID" value="Hba_03838"/>
</dbReference>
<dbReference type="PANTHER" id="PTHR13617:SF14">
    <property type="entry name" value="PROTEIN ABHD18"/>
    <property type="match status" value="1"/>
</dbReference>
<dbReference type="Pfam" id="PF09752">
    <property type="entry name" value="ABHD18"/>
    <property type="match status" value="1"/>
</dbReference>
<sequence>MTLKQLAKHKKDVMSKRLVNQYIDSIKMDMIIEKEHTVKGMHIIDGRFRSPYAILFPEQMPGPLQWAHWRGYLPMKRRGVCIHLAGTGDHSYFRREYGLVNALCQEGIGAILLQNPFYTDRKPPQQFRSSLENVTDLFVMGAALISECNYLIKWAFKEGYGPVALSGVGWKKFDRAIAPAINYSQLQKQIEDEHYLTKLRNIPDVTWIDEMVSFYFKII</sequence>
<name>A0A1I7WFS9_HETBA</name>
<protein>
    <submittedName>
        <fullName evidence="2">DUF169 domain-containing protein</fullName>
    </submittedName>
</protein>
<accession>A0A1I7WFS9</accession>